<sequence length="307" mass="35285">MGSNESSLVESSIENDIYNNGKKQYYLDRYNLVPSYPNNSYEVIDENFFKKKNSDILPDYMDLRKTFPSIININSLPFNPLACVSYLLEYSLLKNNLNVFPPSLIFIHKHCKFFKGSNNLISFETIFTAIRSKGFCIETEFRTIPENLSRELIPNALYEKAIPYKFIEVYQVLNDLKMIKTVLSNKYPILVGLSMYSKLTHICDELLVPDNTTQVNLGGMGGVLVGYIEDREMFIMAQTYGTNFGQNGYILIPYNYILNKNLTFEMYVLDINKKRVDGYLTQNKPVISLDDTSDTRSEGGFLSNLFS</sequence>
<proteinExistence type="predicted"/>
<evidence type="ECO:0008006" key="2">
    <source>
        <dbReference type="Google" id="ProtNLM"/>
    </source>
</evidence>
<accession>A0A6C0B5L7</accession>
<name>A0A6C0B5L7_9ZZZZ</name>
<dbReference type="AlphaFoldDB" id="A0A6C0B5L7"/>
<protein>
    <recommendedName>
        <fullName evidence="2">Peptidase C1A papain C-terminal domain-containing protein</fullName>
    </recommendedName>
</protein>
<dbReference type="InterPro" id="IPR038765">
    <property type="entry name" value="Papain-like_cys_pep_sf"/>
</dbReference>
<dbReference type="EMBL" id="MN739061">
    <property type="protein sequence ID" value="QHS86773.1"/>
    <property type="molecule type" value="Genomic_DNA"/>
</dbReference>
<dbReference type="Gene3D" id="3.90.70.10">
    <property type="entry name" value="Cysteine proteinases"/>
    <property type="match status" value="1"/>
</dbReference>
<reference evidence="1" key="1">
    <citation type="journal article" date="2020" name="Nature">
        <title>Giant virus diversity and host interactions through global metagenomics.</title>
        <authorList>
            <person name="Schulz F."/>
            <person name="Roux S."/>
            <person name="Paez-Espino D."/>
            <person name="Jungbluth S."/>
            <person name="Walsh D.A."/>
            <person name="Denef V.J."/>
            <person name="McMahon K.D."/>
            <person name="Konstantinidis K.T."/>
            <person name="Eloe-Fadrosh E.A."/>
            <person name="Kyrpides N.C."/>
            <person name="Woyke T."/>
        </authorList>
    </citation>
    <scope>NUCLEOTIDE SEQUENCE</scope>
    <source>
        <strain evidence="1">GVMAG-M-3300009422-16</strain>
    </source>
</reference>
<evidence type="ECO:0000313" key="1">
    <source>
        <dbReference type="EMBL" id="QHS86773.1"/>
    </source>
</evidence>
<organism evidence="1">
    <name type="scientific">viral metagenome</name>
    <dbReference type="NCBI Taxonomy" id="1070528"/>
    <lineage>
        <taxon>unclassified sequences</taxon>
        <taxon>metagenomes</taxon>
        <taxon>organismal metagenomes</taxon>
    </lineage>
</organism>
<dbReference type="SUPFAM" id="SSF54001">
    <property type="entry name" value="Cysteine proteinases"/>
    <property type="match status" value="1"/>
</dbReference>